<organism evidence="2 3">
    <name type="scientific">Nesidiocoris tenuis</name>
    <dbReference type="NCBI Taxonomy" id="355587"/>
    <lineage>
        <taxon>Eukaryota</taxon>
        <taxon>Metazoa</taxon>
        <taxon>Ecdysozoa</taxon>
        <taxon>Arthropoda</taxon>
        <taxon>Hexapoda</taxon>
        <taxon>Insecta</taxon>
        <taxon>Pterygota</taxon>
        <taxon>Neoptera</taxon>
        <taxon>Paraneoptera</taxon>
        <taxon>Hemiptera</taxon>
        <taxon>Heteroptera</taxon>
        <taxon>Panheteroptera</taxon>
        <taxon>Cimicomorpha</taxon>
        <taxon>Miridae</taxon>
        <taxon>Dicyphina</taxon>
        <taxon>Nesidiocoris</taxon>
    </lineage>
</organism>
<gene>
    <name evidence="2" type="ORF">NTEN_LOCUS15263</name>
</gene>
<dbReference type="SUPFAM" id="SSF111331">
    <property type="entry name" value="NAD kinase/diacylglycerol kinase-like"/>
    <property type="match status" value="1"/>
</dbReference>
<dbReference type="OrthoDB" id="3853857at2759"/>
<dbReference type="Proteomes" id="UP000479000">
    <property type="component" value="Unassembled WGS sequence"/>
</dbReference>
<proteinExistence type="predicted"/>
<dbReference type="EMBL" id="CADCXU010022909">
    <property type="protein sequence ID" value="CAB0010214.1"/>
    <property type="molecule type" value="Genomic_DNA"/>
</dbReference>
<keyword evidence="3" id="KW-1185">Reference proteome</keyword>
<accession>A0A6H5H0W8</accession>
<feature type="region of interest" description="Disordered" evidence="1">
    <location>
        <begin position="1"/>
        <end position="32"/>
    </location>
</feature>
<name>A0A6H5H0W8_9HEMI</name>
<evidence type="ECO:0000313" key="2">
    <source>
        <dbReference type="EMBL" id="CAB0010214.1"/>
    </source>
</evidence>
<dbReference type="AlphaFoldDB" id="A0A6H5H0W8"/>
<sequence>MSAAGSSYESLADDTVRTFGPPSRIPPLGSPVPPEWTVLKGMSSGSHVDVSDVIFLPVTAFRIEPESKGSHLTVDGELIEHSAIQAEIFPSMANVFARSQ</sequence>
<feature type="compositionally biased region" description="Pro residues" evidence="1">
    <location>
        <begin position="23"/>
        <end position="32"/>
    </location>
</feature>
<dbReference type="InterPro" id="IPR016064">
    <property type="entry name" value="NAD/diacylglycerol_kinase_sf"/>
</dbReference>
<dbReference type="Gene3D" id="2.60.200.40">
    <property type="match status" value="1"/>
</dbReference>
<evidence type="ECO:0000313" key="3">
    <source>
        <dbReference type="Proteomes" id="UP000479000"/>
    </source>
</evidence>
<evidence type="ECO:0000256" key="1">
    <source>
        <dbReference type="SAM" id="MobiDB-lite"/>
    </source>
</evidence>
<reference evidence="2 3" key="1">
    <citation type="submission" date="2020-02" db="EMBL/GenBank/DDBJ databases">
        <authorList>
            <person name="Ferguson B K."/>
        </authorList>
    </citation>
    <scope>NUCLEOTIDE SEQUENCE [LARGE SCALE GENOMIC DNA]</scope>
</reference>
<protein>
    <submittedName>
        <fullName evidence="2">Uncharacterized protein</fullName>
    </submittedName>
</protein>